<evidence type="ECO:0000313" key="2">
    <source>
        <dbReference type="Proteomes" id="UP000270873"/>
    </source>
</evidence>
<evidence type="ECO:0000313" key="1">
    <source>
        <dbReference type="EMBL" id="RMS40339.1"/>
    </source>
</evidence>
<accession>A0A658K0F1</accession>
<organism evidence="1 2">
    <name type="scientific">Pseudomonas amygdali pv. photiniae</name>
    <dbReference type="NCBI Taxonomy" id="251724"/>
    <lineage>
        <taxon>Bacteria</taxon>
        <taxon>Pseudomonadati</taxon>
        <taxon>Pseudomonadota</taxon>
        <taxon>Gammaproteobacteria</taxon>
        <taxon>Pseudomonadales</taxon>
        <taxon>Pseudomonadaceae</taxon>
        <taxon>Pseudomonas</taxon>
        <taxon>Pseudomonas amygdali</taxon>
    </lineage>
</organism>
<gene>
    <name evidence="1" type="ORF">ALP66_05737</name>
</gene>
<protein>
    <submittedName>
        <fullName evidence="1">Uncharacterized protein</fullName>
    </submittedName>
</protein>
<proteinExistence type="predicted"/>
<reference evidence="1 2" key="1">
    <citation type="submission" date="2018-08" db="EMBL/GenBank/DDBJ databases">
        <title>Recombination of ecologically and evolutionarily significant loci maintains genetic cohesion in the Pseudomonas syringae species complex.</title>
        <authorList>
            <person name="Dillon M."/>
            <person name="Thakur S."/>
            <person name="Almeida R.N.D."/>
            <person name="Weir B.S."/>
            <person name="Guttman D.S."/>
        </authorList>
    </citation>
    <scope>NUCLEOTIDE SEQUENCE [LARGE SCALE GENOMIC DNA]</scope>
    <source>
        <strain evidence="1 2">ICMP 7847</strain>
    </source>
</reference>
<comment type="caution">
    <text evidence="1">The sequence shown here is derived from an EMBL/GenBank/DDBJ whole genome shotgun (WGS) entry which is preliminary data.</text>
</comment>
<dbReference type="Proteomes" id="UP000270873">
    <property type="component" value="Unassembled WGS sequence"/>
</dbReference>
<dbReference type="EMBL" id="RBSP01000889">
    <property type="protein sequence ID" value="RMS40339.1"/>
    <property type="molecule type" value="Genomic_DNA"/>
</dbReference>
<sequence length="445" mass="48261">MGTALGSEQNAAADGAFDLLQLGLGKVGVLGVDVDDHVTDFLVGLQELTGDVDAVLGEDLVDLAEHARDVLVDVQQAMLARVSRQGHFREVDRRYRRTVVAVLDQLFCDFQTDVGLRFGSGTADVRGQDHVVQATQRAFEDVVVRAWLDREHVDCSADQVLVLDRVGQGVQLNDCAASRVDQDAALFHRANFFFADHPLGFRGFRHVQGNDIGHAQQLVQAGHLSRVAQWQLGQRVVEVHLHAQAFGQNRQLRTDRAIANDAELLATDFERVGRAFDPAATVAGSVLLRDTAQQQDRLGQHQFCYRAGVGVGRIEHCNTALTRCIEVNLVGADAEAADGNQFLGAIEQLFGQLSAGADTDEVCVGDLFFQFGFRQRLGVVLDAGVAGCLEDVDSGLMDAFEKKELDLALVEGSLAHLRKPVSRRKLAGGARFGSGHDSRGAYASI</sequence>
<name>A0A658K0F1_PSEA0</name>
<dbReference type="AlphaFoldDB" id="A0A658K0F1"/>